<organism evidence="8 9">
    <name type="scientific">Canna indica</name>
    <name type="common">Indian-shot</name>
    <dbReference type="NCBI Taxonomy" id="4628"/>
    <lineage>
        <taxon>Eukaryota</taxon>
        <taxon>Viridiplantae</taxon>
        <taxon>Streptophyta</taxon>
        <taxon>Embryophyta</taxon>
        <taxon>Tracheophyta</taxon>
        <taxon>Spermatophyta</taxon>
        <taxon>Magnoliopsida</taxon>
        <taxon>Liliopsida</taxon>
        <taxon>Zingiberales</taxon>
        <taxon>Cannaceae</taxon>
        <taxon>Canna</taxon>
    </lineage>
</organism>
<dbReference type="Proteomes" id="UP001327560">
    <property type="component" value="Chromosome 4"/>
</dbReference>
<keyword evidence="2" id="KW-0805">Transcription regulation</keyword>
<dbReference type="EMBL" id="CP136893">
    <property type="protein sequence ID" value="WOL03899.1"/>
    <property type="molecule type" value="Genomic_DNA"/>
</dbReference>
<dbReference type="InterPro" id="IPR036955">
    <property type="entry name" value="AP2/ERF_dom_sf"/>
</dbReference>
<feature type="domain" description="AP2/ERF" evidence="7">
    <location>
        <begin position="104"/>
        <end position="161"/>
    </location>
</feature>
<dbReference type="PROSITE" id="PS51032">
    <property type="entry name" value="AP2_ERF"/>
    <property type="match status" value="1"/>
</dbReference>
<keyword evidence="4" id="KW-0804">Transcription</keyword>
<keyword evidence="5" id="KW-0539">Nucleus</keyword>
<evidence type="ECO:0000259" key="7">
    <source>
        <dbReference type="PROSITE" id="PS51032"/>
    </source>
</evidence>
<accession>A0AAQ3QAR8</accession>
<evidence type="ECO:0000256" key="5">
    <source>
        <dbReference type="ARBA" id="ARBA00023242"/>
    </source>
</evidence>
<dbReference type="SUPFAM" id="SSF54171">
    <property type="entry name" value="DNA-binding domain"/>
    <property type="match status" value="1"/>
</dbReference>
<evidence type="ECO:0000256" key="4">
    <source>
        <dbReference type="ARBA" id="ARBA00023163"/>
    </source>
</evidence>
<sequence length="337" mass="37368">MCGGAIISNFIPAAAASSRRVTADKLWPGGKNKTRKQRRVEVEDDFEADFEEFDYESEEDELDNDEIFAFGSKSEFSRGGSTTLKSGELGGPASRSTKRKRKNQFRGIRQRPWGKWAAEIRDPRKGVRLWLGTFNSAEEAARAYDAEARRIRGKKAKVNFPSAANSAGQKRAPKPTAQIQRSQTPSLSEQLQFKQSNNHLNAQDCDFYSTLNFLEENDLVKSEPCSAYEGLISHSDDGSSSFGHPDFVWQYEVRTPEAHAPTATEGLLGSDDGSKKVSAEENTAIELSAFDFLPYPYLEEGSNVSIECLFGGELAQDDLSAVNLWGFDDLPMEGSVY</sequence>
<dbReference type="PRINTS" id="PR00367">
    <property type="entry name" value="ETHRSPELEMNT"/>
</dbReference>
<dbReference type="InterPro" id="IPR044808">
    <property type="entry name" value="ERF_plant"/>
</dbReference>
<evidence type="ECO:0000313" key="9">
    <source>
        <dbReference type="Proteomes" id="UP001327560"/>
    </source>
</evidence>
<dbReference type="SMART" id="SM00380">
    <property type="entry name" value="AP2"/>
    <property type="match status" value="1"/>
</dbReference>
<dbReference type="PANTHER" id="PTHR31190:SF44">
    <property type="entry name" value="ETHYLENE-RESPONSIVE TRANSCRIPTION FACTOR 1"/>
    <property type="match status" value="1"/>
</dbReference>
<evidence type="ECO:0000256" key="1">
    <source>
        <dbReference type="ARBA" id="ARBA00004123"/>
    </source>
</evidence>
<keyword evidence="3" id="KW-0238">DNA-binding</keyword>
<dbReference type="GO" id="GO:0005634">
    <property type="term" value="C:nucleus"/>
    <property type="evidence" value="ECO:0007669"/>
    <property type="project" value="UniProtKB-SubCell"/>
</dbReference>
<name>A0AAQ3QAR8_9LILI</name>
<keyword evidence="9" id="KW-1185">Reference proteome</keyword>
<reference evidence="8 9" key="1">
    <citation type="submission" date="2023-10" db="EMBL/GenBank/DDBJ databases">
        <title>Chromosome-scale genome assembly provides insights into flower coloration mechanisms of Canna indica.</title>
        <authorList>
            <person name="Li C."/>
        </authorList>
    </citation>
    <scope>NUCLEOTIDE SEQUENCE [LARGE SCALE GENOMIC DNA]</scope>
    <source>
        <tissue evidence="8">Flower</tissue>
    </source>
</reference>
<dbReference type="InterPro" id="IPR001471">
    <property type="entry name" value="AP2/ERF_dom"/>
</dbReference>
<protein>
    <recommendedName>
        <fullName evidence="7">AP2/ERF domain-containing protein</fullName>
    </recommendedName>
</protein>
<dbReference type="Pfam" id="PF00847">
    <property type="entry name" value="AP2"/>
    <property type="match status" value="1"/>
</dbReference>
<feature type="region of interest" description="Disordered" evidence="6">
    <location>
        <begin position="161"/>
        <end position="186"/>
    </location>
</feature>
<comment type="subcellular location">
    <subcellularLocation>
        <location evidence="1">Nucleus</location>
    </subcellularLocation>
</comment>
<feature type="region of interest" description="Disordered" evidence="6">
    <location>
        <begin position="77"/>
        <end position="108"/>
    </location>
</feature>
<gene>
    <name evidence="8" type="ORF">Cni_G12619</name>
</gene>
<dbReference type="Gene3D" id="3.30.730.10">
    <property type="entry name" value="AP2/ERF domain"/>
    <property type="match status" value="1"/>
</dbReference>
<feature type="compositionally biased region" description="Polar residues" evidence="6">
    <location>
        <begin position="177"/>
        <end position="186"/>
    </location>
</feature>
<evidence type="ECO:0000256" key="2">
    <source>
        <dbReference type="ARBA" id="ARBA00023015"/>
    </source>
</evidence>
<dbReference type="GO" id="GO:0003700">
    <property type="term" value="F:DNA-binding transcription factor activity"/>
    <property type="evidence" value="ECO:0007669"/>
    <property type="project" value="InterPro"/>
</dbReference>
<proteinExistence type="predicted"/>
<evidence type="ECO:0000256" key="6">
    <source>
        <dbReference type="SAM" id="MobiDB-lite"/>
    </source>
</evidence>
<evidence type="ECO:0000256" key="3">
    <source>
        <dbReference type="ARBA" id="ARBA00023125"/>
    </source>
</evidence>
<dbReference type="GO" id="GO:0003677">
    <property type="term" value="F:DNA binding"/>
    <property type="evidence" value="ECO:0007669"/>
    <property type="project" value="UniProtKB-KW"/>
</dbReference>
<dbReference type="CDD" id="cd00018">
    <property type="entry name" value="AP2"/>
    <property type="match status" value="1"/>
</dbReference>
<evidence type="ECO:0000313" key="8">
    <source>
        <dbReference type="EMBL" id="WOL03899.1"/>
    </source>
</evidence>
<dbReference type="AlphaFoldDB" id="A0AAQ3QAR8"/>
<dbReference type="InterPro" id="IPR016177">
    <property type="entry name" value="DNA-bd_dom_sf"/>
</dbReference>
<dbReference type="GO" id="GO:0009873">
    <property type="term" value="P:ethylene-activated signaling pathway"/>
    <property type="evidence" value="ECO:0007669"/>
    <property type="project" value="InterPro"/>
</dbReference>
<dbReference type="FunFam" id="3.30.730.10:FF:000001">
    <property type="entry name" value="Ethylene-responsive transcription factor 2"/>
    <property type="match status" value="1"/>
</dbReference>
<dbReference type="PANTHER" id="PTHR31190">
    <property type="entry name" value="DNA-BINDING DOMAIN"/>
    <property type="match status" value="1"/>
</dbReference>